<name>A0A367YZD0_9ACTN</name>
<evidence type="ECO:0000313" key="1">
    <source>
        <dbReference type="EMBL" id="RCK71204.1"/>
    </source>
</evidence>
<dbReference type="Proteomes" id="UP000252770">
    <property type="component" value="Unassembled WGS sequence"/>
</dbReference>
<gene>
    <name evidence="1" type="ORF">DT076_01765</name>
</gene>
<proteinExistence type="predicted"/>
<evidence type="ECO:0000313" key="2">
    <source>
        <dbReference type="Proteomes" id="UP000252770"/>
    </source>
</evidence>
<dbReference type="EMBL" id="QOUI01000001">
    <property type="protein sequence ID" value="RCK71204.1"/>
    <property type="molecule type" value="Genomic_DNA"/>
</dbReference>
<accession>A0A367YZD0</accession>
<reference evidence="1 2" key="1">
    <citation type="submission" date="2018-07" db="EMBL/GenBank/DDBJ databases">
        <title>Desertimonas flava gen. nov. sp. nov.</title>
        <authorList>
            <person name="Liu S."/>
        </authorList>
    </citation>
    <scope>NUCLEOTIDE SEQUENCE [LARGE SCALE GENOMIC DNA]</scope>
    <source>
        <strain evidence="1 2">16Sb5-5</strain>
    </source>
</reference>
<comment type="caution">
    <text evidence="1">The sequence shown here is derived from an EMBL/GenBank/DDBJ whole genome shotgun (WGS) entry which is preliminary data.</text>
</comment>
<protein>
    <submittedName>
        <fullName evidence="1">Uncharacterized protein</fullName>
    </submittedName>
</protein>
<sequence length="214" mass="24238">MGSDCARIETGPTVRVACHHDDVDLETVNALPMADQMTFLRGRILDEALSMEAVARYLHVRLMGGSDLDSALDTPQQFQSLIDECAELAPRCERLHKRVQPLALDAINEADRLYKLRNRFVHDALRNNLVSEQRWERFRLSRPKREAGRPMPDPEPVSAEEMVALTFDLIRTTWRLRGVLWSMIGSSQEASPFLTHPFAPQWDGTFLSLGDAPA</sequence>
<organism evidence="1 2">
    <name type="scientific">Desertihabitans brevis</name>
    <dbReference type="NCBI Taxonomy" id="2268447"/>
    <lineage>
        <taxon>Bacteria</taxon>
        <taxon>Bacillati</taxon>
        <taxon>Actinomycetota</taxon>
        <taxon>Actinomycetes</taxon>
        <taxon>Propionibacteriales</taxon>
        <taxon>Propionibacteriaceae</taxon>
        <taxon>Desertihabitans</taxon>
    </lineage>
</organism>
<dbReference type="AlphaFoldDB" id="A0A367YZD0"/>
<keyword evidence="2" id="KW-1185">Reference proteome</keyword>